<keyword evidence="3" id="KW-1185">Reference proteome</keyword>
<dbReference type="Proteomes" id="UP001279734">
    <property type="component" value="Unassembled WGS sequence"/>
</dbReference>
<organism evidence="2 3">
    <name type="scientific">Nepenthes gracilis</name>
    <name type="common">Slender pitcher plant</name>
    <dbReference type="NCBI Taxonomy" id="150966"/>
    <lineage>
        <taxon>Eukaryota</taxon>
        <taxon>Viridiplantae</taxon>
        <taxon>Streptophyta</taxon>
        <taxon>Embryophyta</taxon>
        <taxon>Tracheophyta</taxon>
        <taxon>Spermatophyta</taxon>
        <taxon>Magnoliopsida</taxon>
        <taxon>eudicotyledons</taxon>
        <taxon>Gunneridae</taxon>
        <taxon>Pentapetalae</taxon>
        <taxon>Caryophyllales</taxon>
        <taxon>Nepenthaceae</taxon>
        <taxon>Nepenthes</taxon>
    </lineage>
</organism>
<dbReference type="PANTHER" id="PTHR10791">
    <property type="entry name" value="RAG1-ACTIVATING PROTEIN 1"/>
    <property type="match status" value="1"/>
</dbReference>
<proteinExistence type="predicted"/>
<accession>A0AAD3XD08</accession>
<name>A0AAD3XD08_NEPGR</name>
<evidence type="ECO:0000313" key="2">
    <source>
        <dbReference type="EMBL" id="GMH01125.1"/>
    </source>
</evidence>
<feature type="transmembrane region" description="Helical" evidence="1">
    <location>
        <begin position="35"/>
        <end position="52"/>
    </location>
</feature>
<dbReference type="InterPro" id="IPR047664">
    <property type="entry name" value="SWEET"/>
</dbReference>
<keyword evidence="1" id="KW-1133">Transmembrane helix</keyword>
<dbReference type="PANTHER" id="PTHR10791:SF165">
    <property type="entry name" value="BIDIRECTIONAL SUGAR TRANSPORTER SWEET10"/>
    <property type="match status" value="1"/>
</dbReference>
<gene>
    <name evidence="2" type="ORF">Nepgr_002964</name>
</gene>
<protein>
    <submittedName>
        <fullName evidence="2">Uncharacterized protein</fullName>
    </submittedName>
</protein>
<evidence type="ECO:0000256" key="1">
    <source>
        <dbReference type="SAM" id="Phobius"/>
    </source>
</evidence>
<feature type="transmembrane region" description="Helical" evidence="1">
    <location>
        <begin position="6"/>
        <end position="28"/>
    </location>
</feature>
<sequence length="171" mass="18886">MQISTMKLIMLMNVGGFGFIVFIVLVITKGVLLRLRILGWTCLIFSLCVFVAPLCIMIPNVLGFSFGIVQMVLYAIYKNSKQIMEDSKVQNLPELTSDQIIEVVKLNSINMGCREINAVELPEMAAVNIHEGICTIEIHNVHQPTEETKKTSVEEEVTAAPAAANLTLAAY</sequence>
<evidence type="ECO:0000313" key="3">
    <source>
        <dbReference type="Proteomes" id="UP001279734"/>
    </source>
</evidence>
<comment type="caution">
    <text evidence="2">The sequence shown here is derived from an EMBL/GenBank/DDBJ whole genome shotgun (WGS) entry which is preliminary data.</text>
</comment>
<dbReference type="AlphaFoldDB" id="A0AAD3XD08"/>
<reference evidence="2" key="1">
    <citation type="submission" date="2023-05" db="EMBL/GenBank/DDBJ databases">
        <title>Nepenthes gracilis genome sequencing.</title>
        <authorList>
            <person name="Fukushima K."/>
        </authorList>
    </citation>
    <scope>NUCLEOTIDE SEQUENCE</scope>
    <source>
        <strain evidence="2">SING2019-196</strain>
    </source>
</reference>
<dbReference type="GO" id="GO:0016020">
    <property type="term" value="C:membrane"/>
    <property type="evidence" value="ECO:0007669"/>
    <property type="project" value="TreeGrafter"/>
</dbReference>
<keyword evidence="1" id="KW-0812">Transmembrane</keyword>
<dbReference type="GO" id="GO:0051119">
    <property type="term" value="F:sugar transmembrane transporter activity"/>
    <property type="evidence" value="ECO:0007669"/>
    <property type="project" value="InterPro"/>
</dbReference>
<dbReference type="EMBL" id="BSYO01000002">
    <property type="protein sequence ID" value="GMH01125.1"/>
    <property type="molecule type" value="Genomic_DNA"/>
</dbReference>
<keyword evidence="1" id="KW-0472">Membrane</keyword>